<dbReference type="RefSeq" id="WP_034438868.1">
    <property type="nucleotide sequence ID" value="NZ_CAACYI010000001.1"/>
</dbReference>
<keyword evidence="9" id="KW-1185">Reference proteome</keyword>
<organism evidence="8 9">
    <name type="scientific">Urinicoccus massiliensis</name>
    <dbReference type="NCBI Taxonomy" id="1723382"/>
    <lineage>
        <taxon>Bacteria</taxon>
        <taxon>Bacillati</taxon>
        <taxon>Bacillota</taxon>
        <taxon>Tissierellia</taxon>
        <taxon>Tissierellales</taxon>
        <taxon>Peptoniphilaceae</taxon>
        <taxon>Urinicoccus</taxon>
    </lineage>
</organism>
<dbReference type="SUPFAM" id="SSF141091">
    <property type="entry name" value="L21p-like"/>
    <property type="match status" value="1"/>
</dbReference>
<comment type="function">
    <text evidence="6 7">This protein binds to 23S rRNA in the presence of protein L20.</text>
</comment>
<dbReference type="AlphaFoldDB" id="A0A8H2M3F2"/>
<name>A0A8H2M3F2_9FIRM</name>
<evidence type="ECO:0000256" key="3">
    <source>
        <dbReference type="ARBA" id="ARBA00022884"/>
    </source>
</evidence>
<evidence type="ECO:0000256" key="2">
    <source>
        <dbReference type="ARBA" id="ARBA00022730"/>
    </source>
</evidence>
<dbReference type="Proteomes" id="UP000377798">
    <property type="component" value="Unassembled WGS sequence"/>
</dbReference>
<gene>
    <name evidence="6 8" type="primary">rplU</name>
    <name evidence="8" type="ORF">NCTC13150_00319</name>
</gene>
<sequence>MYAVIETGGKQYKVQEGDKLRVEKLDAQVGDTVTFDKVLFLGGDDVKVGRPYVEGAKVEAKVLEQNKAKKVIVYKFKAKKNYRNKRGHRQPYTFIEIGTIA</sequence>
<dbReference type="GO" id="GO:0019843">
    <property type="term" value="F:rRNA binding"/>
    <property type="evidence" value="ECO:0007669"/>
    <property type="project" value="UniProtKB-UniRule"/>
</dbReference>
<dbReference type="GO" id="GO:0006412">
    <property type="term" value="P:translation"/>
    <property type="evidence" value="ECO:0007669"/>
    <property type="project" value="UniProtKB-UniRule"/>
</dbReference>
<dbReference type="InterPro" id="IPR001787">
    <property type="entry name" value="Ribosomal_bL21"/>
</dbReference>
<dbReference type="GO" id="GO:0003735">
    <property type="term" value="F:structural constituent of ribosome"/>
    <property type="evidence" value="ECO:0007669"/>
    <property type="project" value="InterPro"/>
</dbReference>
<dbReference type="Pfam" id="PF00829">
    <property type="entry name" value="Ribosomal_L21p"/>
    <property type="match status" value="1"/>
</dbReference>
<evidence type="ECO:0000313" key="9">
    <source>
        <dbReference type="Proteomes" id="UP000377798"/>
    </source>
</evidence>
<dbReference type="GO" id="GO:0005737">
    <property type="term" value="C:cytoplasm"/>
    <property type="evidence" value="ECO:0007669"/>
    <property type="project" value="UniProtKB-ARBA"/>
</dbReference>
<keyword evidence="3 6" id="KW-0694">RNA-binding</keyword>
<dbReference type="PANTHER" id="PTHR21349">
    <property type="entry name" value="50S RIBOSOMAL PROTEIN L21"/>
    <property type="match status" value="1"/>
</dbReference>
<comment type="similarity">
    <text evidence="1 6 7">Belongs to the bacterial ribosomal protein bL21 family.</text>
</comment>
<dbReference type="PROSITE" id="PS01169">
    <property type="entry name" value="RIBOSOMAL_L21"/>
    <property type="match status" value="1"/>
</dbReference>
<comment type="subunit">
    <text evidence="6">Part of the 50S ribosomal subunit. Contacts protein L20.</text>
</comment>
<keyword evidence="2 6" id="KW-0699">rRNA-binding</keyword>
<dbReference type="GO" id="GO:1990904">
    <property type="term" value="C:ribonucleoprotein complex"/>
    <property type="evidence" value="ECO:0007669"/>
    <property type="project" value="UniProtKB-KW"/>
</dbReference>
<comment type="caution">
    <text evidence="8">The sequence shown here is derived from an EMBL/GenBank/DDBJ whole genome shotgun (WGS) entry which is preliminary data.</text>
</comment>
<dbReference type="PANTHER" id="PTHR21349:SF0">
    <property type="entry name" value="LARGE RIBOSOMAL SUBUNIT PROTEIN BL21M"/>
    <property type="match status" value="1"/>
</dbReference>
<evidence type="ECO:0000256" key="1">
    <source>
        <dbReference type="ARBA" id="ARBA00008563"/>
    </source>
</evidence>
<reference evidence="8 9" key="1">
    <citation type="submission" date="2019-02" db="EMBL/GenBank/DDBJ databases">
        <authorList>
            <consortium name="Pathogen Informatics"/>
        </authorList>
    </citation>
    <scope>NUCLEOTIDE SEQUENCE [LARGE SCALE GENOMIC DNA]</scope>
    <source>
        <strain evidence="8 9">3012STDY7089603</strain>
    </source>
</reference>
<proteinExistence type="inferred from homology"/>
<dbReference type="GO" id="GO:0005840">
    <property type="term" value="C:ribosome"/>
    <property type="evidence" value="ECO:0007669"/>
    <property type="project" value="UniProtKB-KW"/>
</dbReference>
<evidence type="ECO:0000313" key="8">
    <source>
        <dbReference type="EMBL" id="VFB15814.1"/>
    </source>
</evidence>
<evidence type="ECO:0000256" key="4">
    <source>
        <dbReference type="ARBA" id="ARBA00022980"/>
    </source>
</evidence>
<evidence type="ECO:0000256" key="6">
    <source>
        <dbReference type="HAMAP-Rule" id="MF_01363"/>
    </source>
</evidence>
<dbReference type="InterPro" id="IPR028909">
    <property type="entry name" value="bL21-like"/>
</dbReference>
<dbReference type="HAMAP" id="MF_01363">
    <property type="entry name" value="Ribosomal_bL21"/>
    <property type="match status" value="1"/>
</dbReference>
<dbReference type="NCBIfam" id="TIGR00061">
    <property type="entry name" value="L21"/>
    <property type="match status" value="1"/>
</dbReference>
<evidence type="ECO:0000256" key="7">
    <source>
        <dbReference type="RuleBase" id="RU000562"/>
    </source>
</evidence>
<dbReference type="InterPro" id="IPR036164">
    <property type="entry name" value="bL21-like_sf"/>
</dbReference>
<keyword evidence="4 6" id="KW-0689">Ribosomal protein</keyword>
<evidence type="ECO:0000256" key="5">
    <source>
        <dbReference type="ARBA" id="ARBA00023274"/>
    </source>
</evidence>
<accession>A0A8H2M3F2</accession>
<dbReference type="InterPro" id="IPR018258">
    <property type="entry name" value="Ribosomal_bL21_CS"/>
</dbReference>
<keyword evidence="5 6" id="KW-0687">Ribonucleoprotein</keyword>
<dbReference type="EMBL" id="CAACYI010000001">
    <property type="protein sequence ID" value="VFB15814.1"/>
    <property type="molecule type" value="Genomic_DNA"/>
</dbReference>
<protein>
    <recommendedName>
        <fullName evidence="6">Large ribosomal subunit protein bL21</fullName>
    </recommendedName>
</protein>